<evidence type="ECO:0000313" key="9">
    <source>
        <dbReference type="EMBL" id="AZT91215.1"/>
    </source>
</evidence>
<dbReference type="PANTHER" id="PTHR34142">
    <property type="entry name" value="ENDO-BETA-1,4-GLUCANASE A"/>
    <property type="match status" value="1"/>
</dbReference>
<dbReference type="InterPro" id="IPR001547">
    <property type="entry name" value="Glyco_hydro_5"/>
</dbReference>
<dbReference type="SUPFAM" id="SSF49785">
    <property type="entry name" value="Galactose-binding domain-like"/>
    <property type="match status" value="1"/>
</dbReference>
<dbReference type="InterPro" id="IPR018087">
    <property type="entry name" value="Glyco_hydro_5_CS"/>
</dbReference>
<keyword evidence="6" id="KW-0624">Polysaccharide degradation</keyword>
<dbReference type="InterPro" id="IPR017853">
    <property type="entry name" value="GH"/>
</dbReference>
<dbReference type="GO" id="GO:0030245">
    <property type="term" value="P:cellulose catabolic process"/>
    <property type="evidence" value="ECO:0007669"/>
    <property type="project" value="UniProtKB-KW"/>
</dbReference>
<dbReference type="Gene3D" id="3.20.20.80">
    <property type="entry name" value="Glycosidases"/>
    <property type="match status" value="1"/>
</dbReference>
<name>A0A3T0D7U5_9FIRM</name>
<dbReference type="Pfam" id="PF00395">
    <property type="entry name" value="SLH"/>
    <property type="match status" value="3"/>
</dbReference>
<dbReference type="PANTHER" id="PTHR34142:SF1">
    <property type="entry name" value="GLYCOSIDE HYDROLASE FAMILY 5 DOMAIN-CONTAINING PROTEIN"/>
    <property type="match status" value="1"/>
</dbReference>
<feature type="signal peptide" evidence="7">
    <location>
        <begin position="1"/>
        <end position="28"/>
    </location>
</feature>
<protein>
    <recommendedName>
        <fullName evidence="2">cellulase</fullName>
        <ecNumber evidence="2">3.2.1.4</ecNumber>
    </recommendedName>
</protein>
<dbReference type="SUPFAM" id="SSF51445">
    <property type="entry name" value="(Trans)glycosidases"/>
    <property type="match status" value="1"/>
</dbReference>
<feature type="domain" description="SLH" evidence="8">
    <location>
        <begin position="636"/>
        <end position="694"/>
    </location>
</feature>
<dbReference type="KEGG" id="ccha:ELD05_11560"/>
<evidence type="ECO:0000256" key="5">
    <source>
        <dbReference type="ARBA" id="ARBA00023295"/>
    </source>
</evidence>
<keyword evidence="10" id="KW-1185">Reference proteome</keyword>
<organism evidence="9 10">
    <name type="scientific">Caldicellulosiruptor changbaiensis</name>
    <dbReference type="NCBI Taxonomy" id="1222016"/>
    <lineage>
        <taxon>Bacteria</taxon>
        <taxon>Bacillati</taxon>
        <taxon>Bacillota</taxon>
        <taxon>Bacillota incertae sedis</taxon>
        <taxon>Caldicellulosiruptorales</taxon>
        <taxon>Caldicellulosiruptoraceae</taxon>
        <taxon>Caldicellulosiruptor</taxon>
    </lineage>
</organism>
<evidence type="ECO:0000256" key="7">
    <source>
        <dbReference type="SAM" id="SignalP"/>
    </source>
</evidence>
<comment type="catalytic activity">
    <reaction evidence="1">
        <text>Endohydrolysis of (1-&gt;4)-beta-D-glucosidic linkages in cellulose, lichenin and cereal beta-D-glucans.</text>
        <dbReference type="EC" id="3.2.1.4"/>
    </reaction>
</comment>
<dbReference type="AlphaFoldDB" id="A0A3T0D7U5"/>
<keyword evidence="6" id="KW-0119">Carbohydrate metabolism</keyword>
<keyword evidence="4" id="KW-0136">Cellulose degradation</keyword>
<feature type="domain" description="SLH" evidence="8">
    <location>
        <begin position="697"/>
        <end position="756"/>
    </location>
</feature>
<keyword evidence="7" id="KW-0732">Signal</keyword>
<keyword evidence="3" id="KW-0378">Hydrolase</keyword>
<reference evidence="9 10" key="1">
    <citation type="submission" date="2018-12" db="EMBL/GenBank/DDBJ databases">
        <title>Genome sequence from the cellulolytic species, Caldicellulosiruptor changbaiensis.</title>
        <authorList>
            <person name="Blumer-Schuette S.E."/>
            <person name="Mendoza C."/>
        </authorList>
    </citation>
    <scope>NUCLEOTIDE SEQUENCE [LARGE SCALE GENOMIC DNA]</scope>
    <source>
        <strain evidence="9 10">CBS-Z</strain>
    </source>
</reference>
<evidence type="ECO:0000256" key="6">
    <source>
        <dbReference type="ARBA" id="ARBA00023326"/>
    </source>
</evidence>
<dbReference type="Proteomes" id="UP000282930">
    <property type="component" value="Chromosome"/>
</dbReference>
<proteinExistence type="predicted"/>
<dbReference type="PROSITE" id="PS00659">
    <property type="entry name" value="GLYCOSYL_HYDROL_F5"/>
    <property type="match status" value="1"/>
</dbReference>
<accession>A0A3T0D7U5</accession>
<dbReference type="PROSITE" id="PS51272">
    <property type="entry name" value="SLH"/>
    <property type="match status" value="3"/>
</dbReference>
<dbReference type="InterPro" id="IPR005086">
    <property type="entry name" value="CBM17/28"/>
</dbReference>
<dbReference type="EC" id="3.2.1.4" evidence="2"/>
<evidence type="ECO:0000256" key="3">
    <source>
        <dbReference type="ARBA" id="ARBA00022801"/>
    </source>
</evidence>
<feature type="domain" description="SLH" evidence="8">
    <location>
        <begin position="572"/>
        <end position="635"/>
    </location>
</feature>
<dbReference type="Gene3D" id="2.60.120.260">
    <property type="entry name" value="Galactose-binding domain-like"/>
    <property type="match status" value="1"/>
</dbReference>
<evidence type="ECO:0000256" key="1">
    <source>
        <dbReference type="ARBA" id="ARBA00000966"/>
    </source>
</evidence>
<dbReference type="InterPro" id="IPR001119">
    <property type="entry name" value="SLH_dom"/>
</dbReference>
<evidence type="ECO:0000259" key="8">
    <source>
        <dbReference type="PROSITE" id="PS51272"/>
    </source>
</evidence>
<feature type="chain" id="PRO_5019448062" description="cellulase" evidence="7">
    <location>
        <begin position="29"/>
        <end position="756"/>
    </location>
</feature>
<sequence length="756" mass="84707">MKKECLRVFAVFMVFTFLLSLFPFVTFAQNTAYEKDKYPHLIGNSLVKKPSVAGRLQIIKQNGRRILADQNGEPIQLRGMSTHGLQWFPQIINNNAFAALANDWGCNVIRLAMYVGEGGYATNPQLKDKVIEGIKLAIQNDMYVIVDWHVLNPGDPNAEVYKGAKDFFKEIAQKFPNNFHIIYELCNEPNPTDPGVTNDEAGWKKVKAYAEPIIKMLRQMGNENIIIVGSPNWSQRPDFAIKDPIADDKVMYSVHFYTGTHKVDGYVFENMKRAIEAGVPVFVTEWGTSEASGDGGPYLDEADKWLEYLNANNISWVNWSLTNKNETSGAFVPYISGVSQATDLDPGSDQKWDISELSISGEYVRSRIKGIPYQPIERTLKISQDQVACAPIGQPILPSDFEDGTRQGWDWDEPSGVKGALTIEEANGSNALSWEVEYPEKKPQDGWASAPRLILRNINITRGDCKYLCFDFYLKPKQATKGELAIFLAFAPPSLNYWAQAEDSFNIDLSNLSTLKKTPDGFYSFKISFDLDKIKEGKIIGPDTHLRDIIIVVADVNSDFKGRMYLDNVRFTNMLFEDVTPQTTGYEAISKLYSKKIVNGISTNLFGPEKAVTRAEVAAMAVRLLDLQEESYMGEFADVSKNSWYANEVSTAYKAGIILGDGKYIKPEKAVTREEMAVFAMRIYRVLTDEKVEATEEIAISDKNSISSWARQDVNAAISLGLMDVFTDGSFGPKAKVTRAEATQIIYKILELTGKM</sequence>
<dbReference type="Pfam" id="PF00150">
    <property type="entry name" value="Cellulase"/>
    <property type="match status" value="1"/>
</dbReference>
<gene>
    <name evidence="9" type="ORF">ELD05_11560</name>
</gene>
<dbReference type="RefSeq" id="WP_127352550.1">
    <property type="nucleotide sequence ID" value="NZ_CP034791.1"/>
</dbReference>
<evidence type="ECO:0000313" key="10">
    <source>
        <dbReference type="Proteomes" id="UP000282930"/>
    </source>
</evidence>
<keyword evidence="5" id="KW-0326">Glycosidase</keyword>
<dbReference type="EMBL" id="CP034791">
    <property type="protein sequence ID" value="AZT91215.1"/>
    <property type="molecule type" value="Genomic_DNA"/>
</dbReference>
<evidence type="ECO:0000256" key="2">
    <source>
        <dbReference type="ARBA" id="ARBA00012601"/>
    </source>
</evidence>
<dbReference type="InterPro" id="IPR008979">
    <property type="entry name" value="Galactose-bd-like_sf"/>
</dbReference>
<evidence type="ECO:0000256" key="4">
    <source>
        <dbReference type="ARBA" id="ARBA00023001"/>
    </source>
</evidence>
<dbReference type="Pfam" id="PF03424">
    <property type="entry name" value="CBM_17_28"/>
    <property type="match status" value="1"/>
</dbReference>
<dbReference type="GO" id="GO:0008810">
    <property type="term" value="F:cellulase activity"/>
    <property type="evidence" value="ECO:0007669"/>
    <property type="project" value="UniProtKB-EC"/>
</dbReference>